<dbReference type="AlphaFoldDB" id="A0A0F7S699"/>
<dbReference type="Proteomes" id="UP000242770">
    <property type="component" value="Unassembled WGS sequence"/>
</dbReference>
<name>A0A0F7S699_9BASI</name>
<protein>
    <submittedName>
        <fullName evidence="1">Uncharacterized protein</fullName>
    </submittedName>
</protein>
<keyword evidence="2" id="KW-1185">Reference proteome</keyword>
<reference evidence="2" key="1">
    <citation type="submission" date="2014-06" db="EMBL/GenBank/DDBJ databases">
        <authorList>
            <person name="Berkman P.J."/>
        </authorList>
    </citation>
    <scope>NUCLEOTIDE SEQUENCE [LARGE SCALE GENOMIC DNA]</scope>
</reference>
<evidence type="ECO:0000313" key="2">
    <source>
        <dbReference type="Proteomes" id="UP000242770"/>
    </source>
</evidence>
<dbReference type="EMBL" id="CCFA01000962">
    <property type="protein sequence ID" value="CDW96849.1"/>
    <property type="molecule type" value="Genomic_DNA"/>
</dbReference>
<evidence type="ECO:0000313" key="1">
    <source>
        <dbReference type="EMBL" id="CDW96849.1"/>
    </source>
</evidence>
<organism evidence="1 2">
    <name type="scientific">Sporisorium scitamineum</name>
    <dbReference type="NCBI Taxonomy" id="49012"/>
    <lineage>
        <taxon>Eukaryota</taxon>
        <taxon>Fungi</taxon>
        <taxon>Dikarya</taxon>
        <taxon>Basidiomycota</taxon>
        <taxon>Ustilaginomycotina</taxon>
        <taxon>Ustilaginomycetes</taxon>
        <taxon>Ustilaginales</taxon>
        <taxon>Ustilaginaceae</taxon>
        <taxon>Sporisorium</taxon>
    </lineage>
</organism>
<proteinExistence type="predicted"/>
<accession>A0A0F7S699</accession>
<sequence length="43" mass="4729">MEGGYEPTSKVVEEERKAEITEKLAGQAGEKTVLSFGHGLHER</sequence>
<gene>
    <name evidence="1" type="primary">SSCI18380.1</name>
</gene>